<organism evidence="1 2">
    <name type="scientific">Brassica cretica</name>
    <name type="common">Mustard</name>
    <dbReference type="NCBI Taxonomy" id="69181"/>
    <lineage>
        <taxon>Eukaryota</taxon>
        <taxon>Viridiplantae</taxon>
        <taxon>Streptophyta</taxon>
        <taxon>Embryophyta</taxon>
        <taxon>Tracheophyta</taxon>
        <taxon>Spermatophyta</taxon>
        <taxon>Magnoliopsida</taxon>
        <taxon>eudicotyledons</taxon>
        <taxon>Gunneridae</taxon>
        <taxon>Pentapetalae</taxon>
        <taxon>rosids</taxon>
        <taxon>malvids</taxon>
        <taxon>Brassicales</taxon>
        <taxon>Brassicaceae</taxon>
        <taxon>Brassiceae</taxon>
        <taxon>Brassica</taxon>
    </lineage>
</organism>
<evidence type="ECO:0000313" key="1">
    <source>
        <dbReference type="EMBL" id="KAF2559437.1"/>
    </source>
</evidence>
<accession>A0A8S9HQZ4</accession>
<gene>
    <name evidence="1" type="ORF">F2Q68_00015191</name>
</gene>
<evidence type="ECO:0000313" key="2">
    <source>
        <dbReference type="Proteomes" id="UP000712281"/>
    </source>
</evidence>
<protein>
    <submittedName>
        <fullName evidence="1">Uncharacterized protein</fullName>
    </submittedName>
</protein>
<dbReference type="EMBL" id="QGKW02001940">
    <property type="protein sequence ID" value="KAF2559437.1"/>
    <property type="molecule type" value="Genomic_DNA"/>
</dbReference>
<comment type="caution">
    <text evidence="1">The sequence shown here is derived from an EMBL/GenBank/DDBJ whole genome shotgun (WGS) entry which is preliminary data.</text>
</comment>
<dbReference type="AlphaFoldDB" id="A0A8S9HQZ4"/>
<sequence>MLFLSSSCQAVQAIKARLPYPLQRSDKVKAECNFITSEDLSMESDHNEVQNVRNNATEVQSIDRAGQTDRAVYRLDPYSSGLELQHNPRLDGQINRTEARLFRPVRHAKSIGQVRSEVGRVESKSDHGLSLLSRLGRADDRSDELIRHFDQFMNFEEPNLSKARLLRLSDDIASNWPGTVHENHPSEHEDRTGCVLLLTVGRAVGCTESGQGLSPSESLSLSRTCVSNQAAIETSGSIIGSSAALCVTKQSISSLSLQIEFISSDPVECSFFRVLQLGIRATLAGEVVEEKPCWLKRNPILGQMIGLHGKSNLASTPQQDVFYPLRIAFEKKIQTIFGDKKQFVSNGFDVVQKRRNKQNSSFQPRFVHPTVPIRLTEQSRNNGKDRTEFERVDFKIDRATSSLASSECTGWRTGPNVQNNATEVQSIDRTGQTDRAVYRLDPHTSGLELQHNPRPDDQINCTEARLSRPVRHAKSIGQAKTEVGRVESESDRGLSLISRLGRADDRSDELIRHFDQFMNFEQPNLSKARLLRLSDDIASNWPRTVHENHPSEHEDRTGCVLLLTAGRAVGCTESGQGLSPSESLSLSRTCVSNQAAIETSGSIIGSSAALCVTKQSISSLSLQIEFISSDPVECSFFRNILVLLVRLSPSESLSLSRTCVSNQAAIETSGSIIRSSATLCVTIQSISSLSRQIEFISSDPVECSFFRVLHSSSNVESS</sequence>
<dbReference type="Proteomes" id="UP000712281">
    <property type="component" value="Unassembled WGS sequence"/>
</dbReference>
<proteinExistence type="predicted"/>
<reference evidence="1" key="1">
    <citation type="submission" date="2019-12" db="EMBL/GenBank/DDBJ databases">
        <title>Genome sequencing and annotation of Brassica cretica.</title>
        <authorList>
            <person name="Studholme D.J."/>
            <person name="Sarris P.F."/>
        </authorList>
    </citation>
    <scope>NUCLEOTIDE SEQUENCE</scope>
    <source>
        <strain evidence="1">PFS-001/15</strain>
        <tissue evidence="1">Leaf</tissue>
    </source>
</reference>
<name>A0A8S9HQZ4_BRACR</name>